<accession>A0A0F9TS03</accession>
<dbReference type="AlphaFoldDB" id="A0A0F9TS03"/>
<dbReference type="EMBL" id="LAZR01000179">
    <property type="protein sequence ID" value="KKN83790.1"/>
    <property type="molecule type" value="Genomic_DNA"/>
</dbReference>
<organism evidence="1">
    <name type="scientific">marine sediment metagenome</name>
    <dbReference type="NCBI Taxonomy" id="412755"/>
    <lineage>
        <taxon>unclassified sequences</taxon>
        <taxon>metagenomes</taxon>
        <taxon>ecological metagenomes</taxon>
    </lineage>
</organism>
<proteinExistence type="predicted"/>
<comment type="caution">
    <text evidence="1">The sequence shown here is derived from an EMBL/GenBank/DDBJ whole genome shotgun (WGS) entry which is preliminary data.</text>
</comment>
<name>A0A0F9TS03_9ZZZZ</name>
<reference evidence="1" key="1">
    <citation type="journal article" date="2015" name="Nature">
        <title>Complex archaea that bridge the gap between prokaryotes and eukaryotes.</title>
        <authorList>
            <person name="Spang A."/>
            <person name="Saw J.H."/>
            <person name="Jorgensen S.L."/>
            <person name="Zaremba-Niedzwiedzka K."/>
            <person name="Martijn J."/>
            <person name="Lind A.E."/>
            <person name="van Eijk R."/>
            <person name="Schleper C."/>
            <person name="Guy L."/>
            <person name="Ettema T.J."/>
        </authorList>
    </citation>
    <scope>NUCLEOTIDE SEQUENCE</scope>
</reference>
<protein>
    <submittedName>
        <fullName evidence="1">Uncharacterized protein</fullName>
    </submittedName>
</protein>
<gene>
    <name evidence="1" type="ORF">LCGC14_0294430</name>
</gene>
<sequence length="116" mass="13524">MKTLSISDGGHRYLLMVKEDASLPALPRQEILPHMKFINWWRSECQKMDIPYVYRVAEPQGIRIVQSLLKKHSLSDLQELGTHFLLDHGDRLRSDPRHFSIFASLVPTMQKELKRG</sequence>
<evidence type="ECO:0000313" key="1">
    <source>
        <dbReference type="EMBL" id="KKN83790.1"/>
    </source>
</evidence>